<dbReference type="RefSeq" id="XP_011092521.1">
    <property type="nucleotide sequence ID" value="XM_011094219.2"/>
</dbReference>
<dbReference type="Pfam" id="PF12767">
    <property type="entry name" value="SAGA-Tad1"/>
    <property type="match status" value="1"/>
</dbReference>
<dbReference type="FunCoup" id="A0A6I9U154">
    <property type="interactions" value="975"/>
</dbReference>
<dbReference type="PANTHER" id="PTHR21277">
    <property type="entry name" value="TRANSCRIPTIONAL ADAPTER 1"/>
    <property type="match status" value="1"/>
</dbReference>
<dbReference type="OrthoDB" id="10264870at2759"/>
<feature type="compositionally biased region" description="Basic and acidic residues" evidence="1">
    <location>
        <begin position="120"/>
        <end position="130"/>
    </location>
</feature>
<name>A0A6I9U154_SESIN</name>
<keyword evidence="2" id="KW-1185">Reference proteome</keyword>
<dbReference type="Proteomes" id="UP000504604">
    <property type="component" value="Linkage group LG10"/>
</dbReference>
<dbReference type="Gramene" id="SIN_1026164.t">
    <property type="protein sequence ID" value="SIN_1026164.t.cds1"/>
    <property type="gene ID" value="SIN_1026164"/>
</dbReference>
<dbReference type="CDD" id="cd22933">
    <property type="entry name" value="HFD_HFI1"/>
    <property type="match status" value="1"/>
</dbReference>
<dbReference type="GO" id="GO:0000124">
    <property type="term" value="C:SAGA complex"/>
    <property type="evidence" value="ECO:0007669"/>
    <property type="project" value="TreeGrafter"/>
</dbReference>
<reference evidence="3" key="1">
    <citation type="submission" date="2025-08" db="UniProtKB">
        <authorList>
            <consortium name="RefSeq"/>
        </authorList>
    </citation>
    <scope>IDENTIFICATION</scope>
</reference>
<sequence length="353" mass="39840">MMVDHHFTRIDTIELKDLIYQKIGRQRAEKYFDQLHRYLGSKLSKVEFDKSCIQTIGRENIPLHNRLIRSIVQNACQAKVPPQKARNVDVRVANGYQRNCLQSVYGDAFPQSPRKCRSPFNRDRKVRDRPSPLGPLGKSPSITCEETVSRIQEQQSVAEVHCLCSRPPMDVTSVEEGEEVEQFSGIPSSQSWRSVTAPFGVSVNMDGAHKACRSSFSYHHSFLEACQNSGELPDTRSLRSRLLKKLASEGVGISMDSANLLNNSLDVFLKKLIERCIGIARSRCTDPHILGKKLDSQMMSGFNRIIPGKDAQVLTQPTFVSMLDFRVAMESDPVILGEDWSVQLEKICHYALE</sequence>
<proteinExistence type="predicted"/>
<dbReference type="GeneID" id="105172679"/>
<dbReference type="GO" id="GO:0003713">
    <property type="term" value="F:transcription coactivator activity"/>
    <property type="evidence" value="ECO:0007669"/>
    <property type="project" value="TreeGrafter"/>
</dbReference>
<feature type="region of interest" description="Disordered" evidence="1">
    <location>
        <begin position="112"/>
        <end position="141"/>
    </location>
</feature>
<dbReference type="KEGG" id="sind:105172679"/>
<organism evidence="2 3">
    <name type="scientific">Sesamum indicum</name>
    <name type="common">Oriental sesame</name>
    <name type="synonym">Sesamum orientale</name>
    <dbReference type="NCBI Taxonomy" id="4182"/>
    <lineage>
        <taxon>Eukaryota</taxon>
        <taxon>Viridiplantae</taxon>
        <taxon>Streptophyta</taxon>
        <taxon>Embryophyta</taxon>
        <taxon>Tracheophyta</taxon>
        <taxon>Spermatophyta</taxon>
        <taxon>Magnoliopsida</taxon>
        <taxon>eudicotyledons</taxon>
        <taxon>Gunneridae</taxon>
        <taxon>Pentapetalae</taxon>
        <taxon>asterids</taxon>
        <taxon>lamiids</taxon>
        <taxon>Lamiales</taxon>
        <taxon>Pedaliaceae</taxon>
        <taxon>Sesamum</taxon>
    </lineage>
</organism>
<gene>
    <name evidence="3" type="primary">LOC105172679</name>
</gene>
<dbReference type="InterPro" id="IPR024738">
    <property type="entry name" value="Hfi1/Tada1"/>
</dbReference>
<dbReference type="InParanoid" id="A0A6I9U154"/>
<dbReference type="PANTHER" id="PTHR21277:SF44">
    <property type="entry name" value="TRANSCRIPTIONAL REGULATOR OF RNA POLII, SAGA, SUBUNIT"/>
    <property type="match status" value="1"/>
</dbReference>
<dbReference type="GO" id="GO:0006357">
    <property type="term" value="P:regulation of transcription by RNA polymerase II"/>
    <property type="evidence" value="ECO:0007669"/>
    <property type="project" value="TreeGrafter"/>
</dbReference>
<protein>
    <submittedName>
        <fullName evidence="3">Uncharacterized protein LOC105172679</fullName>
    </submittedName>
</protein>
<evidence type="ECO:0000256" key="1">
    <source>
        <dbReference type="SAM" id="MobiDB-lite"/>
    </source>
</evidence>
<evidence type="ECO:0000313" key="2">
    <source>
        <dbReference type="Proteomes" id="UP000504604"/>
    </source>
</evidence>
<accession>A0A6I9U154</accession>
<evidence type="ECO:0000313" key="3">
    <source>
        <dbReference type="RefSeq" id="XP_011092521.1"/>
    </source>
</evidence>
<dbReference type="AlphaFoldDB" id="A0A6I9U154"/>